<dbReference type="InterPro" id="IPR054694">
    <property type="entry name" value="Parkin-like_IBR"/>
</dbReference>
<dbReference type="InterPro" id="IPR001841">
    <property type="entry name" value="Znf_RING"/>
</dbReference>
<keyword evidence="14" id="KW-1185">Reference proteome</keyword>
<dbReference type="SMART" id="SM00647">
    <property type="entry name" value="IBR"/>
    <property type="match status" value="2"/>
</dbReference>
<dbReference type="SUPFAM" id="SSF57850">
    <property type="entry name" value="RING/U-box"/>
    <property type="match status" value="3"/>
</dbReference>
<evidence type="ECO:0000313" key="13">
    <source>
        <dbReference type="EMBL" id="OMJ90379.1"/>
    </source>
</evidence>
<dbReference type="Pfam" id="PF01485">
    <property type="entry name" value="IBR"/>
    <property type="match status" value="1"/>
</dbReference>
<dbReference type="CDD" id="cd20346">
    <property type="entry name" value="BRcat_RBR_ANKIB1"/>
    <property type="match status" value="1"/>
</dbReference>
<dbReference type="EMBL" id="MPUH01000104">
    <property type="protein sequence ID" value="OMJ90379.1"/>
    <property type="molecule type" value="Genomic_DNA"/>
</dbReference>
<proteinExistence type="predicted"/>
<dbReference type="PROSITE" id="PS51873">
    <property type="entry name" value="TRIAD"/>
    <property type="match status" value="1"/>
</dbReference>
<keyword evidence="4" id="KW-0808">Transferase</keyword>
<keyword evidence="7 10" id="KW-0863">Zinc-finger</keyword>
<comment type="pathway">
    <text evidence="2">Protein modification; protein ubiquitination.</text>
</comment>
<evidence type="ECO:0000256" key="2">
    <source>
        <dbReference type="ARBA" id="ARBA00004906"/>
    </source>
</evidence>
<dbReference type="Gene3D" id="3.30.40.10">
    <property type="entry name" value="Zinc/RING finger domain, C3HC4 (zinc finger)"/>
    <property type="match status" value="1"/>
</dbReference>
<dbReference type="PANTHER" id="PTHR11685">
    <property type="entry name" value="RBR FAMILY RING FINGER AND IBR DOMAIN-CONTAINING"/>
    <property type="match status" value="1"/>
</dbReference>
<evidence type="ECO:0000259" key="12">
    <source>
        <dbReference type="PROSITE" id="PS51873"/>
    </source>
</evidence>
<dbReference type="InterPro" id="IPR048962">
    <property type="entry name" value="ARIH1-like_UBL"/>
</dbReference>
<reference evidence="13 14" key="1">
    <citation type="submission" date="2016-11" db="EMBL/GenBank/DDBJ databases">
        <title>The macronuclear genome of Stentor coeruleus: a giant cell with tiny introns.</title>
        <authorList>
            <person name="Slabodnick M."/>
            <person name="Ruby J.G."/>
            <person name="Reiff S.B."/>
            <person name="Swart E.C."/>
            <person name="Gosai S."/>
            <person name="Prabakaran S."/>
            <person name="Witkowska E."/>
            <person name="Larue G.E."/>
            <person name="Fisher S."/>
            <person name="Freeman R.M."/>
            <person name="Gunawardena J."/>
            <person name="Chu W."/>
            <person name="Stover N.A."/>
            <person name="Gregory B.D."/>
            <person name="Nowacki M."/>
            <person name="Derisi J."/>
            <person name="Roy S.W."/>
            <person name="Marshall W.F."/>
            <person name="Sood P."/>
        </authorList>
    </citation>
    <scope>NUCLEOTIDE SEQUENCE [LARGE SCALE GENOMIC DNA]</scope>
    <source>
        <strain evidence="13">WM001</strain>
    </source>
</reference>
<feature type="domain" description="RING-type" evidence="12">
    <location>
        <begin position="98"/>
        <end position="334"/>
    </location>
</feature>
<evidence type="ECO:0000256" key="10">
    <source>
        <dbReference type="PROSITE-ProRule" id="PRU00175"/>
    </source>
</evidence>
<comment type="catalytic activity">
    <reaction evidence="1">
        <text>[E2 ubiquitin-conjugating enzyme]-S-ubiquitinyl-L-cysteine + [acceptor protein]-L-lysine = [E2 ubiquitin-conjugating enzyme]-L-cysteine + [acceptor protein]-N(6)-ubiquitinyl-L-lysine.</text>
        <dbReference type="EC" id="2.3.2.31"/>
    </reaction>
</comment>
<evidence type="ECO:0000313" key="14">
    <source>
        <dbReference type="Proteomes" id="UP000187209"/>
    </source>
</evidence>
<dbReference type="InterPro" id="IPR002867">
    <property type="entry name" value="IBR_dom"/>
</dbReference>
<dbReference type="PROSITE" id="PS50089">
    <property type="entry name" value="ZF_RING_2"/>
    <property type="match status" value="1"/>
</dbReference>
<evidence type="ECO:0000256" key="6">
    <source>
        <dbReference type="ARBA" id="ARBA00022737"/>
    </source>
</evidence>
<dbReference type="Gene3D" id="1.20.120.1750">
    <property type="match status" value="1"/>
</dbReference>
<evidence type="ECO:0000256" key="1">
    <source>
        <dbReference type="ARBA" id="ARBA00001798"/>
    </source>
</evidence>
<evidence type="ECO:0000256" key="4">
    <source>
        <dbReference type="ARBA" id="ARBA00022679"/>
    </source>
</evidence>
<evidence type="ECO:0000256" key="3">
    <source>
        <dbReference type="ARBA" id="ARBA00012251"/>
    </source>
</evidence>
<dbReference type="GO" id="GO:0008270">
    <property type="term" value="F:zinc ion binding"/>
    <property type="evidence" value="ECO:0007669"/>
    <property type="project" value="UniProtKB-KW"/>
</dbReference>
<dbReference type="Pfam" id="PF21235">
    <property type="entry name" value="UBA_ARI1"/>
    <property type="match status" value="1"/>
</dbReference>
<dbReference type="InterPro" id="IPR013083">
    <property type="entry name" value="Znf_RING/FYVE/PHD"/>
</dbReference>
<evidence type="ECO:0000256" key="5">
    <source>
        <dbReference type="ARBA" id="ARBA00022723"/>
    </source>
</evidence>
<accession>A0A1R2CMZ3</accession>
<dbReference type="EC" id="2.3.2.31" evidence="3"/>
<evidence type="ECO:0000256" key="7">
    <source>
        <dbReference type="ARBA" id="ARBA00022771"/>
    </source>
</evidence>
<dbReference type="InterPro" id="IPR044066">
    <property type="entry name" value="TRIAD_supradom"/>
</dbReference>
<evidence type="ECO:0000259" key="11">
    <source>
        <dbReference type="PROSITE" id="PS50089"/>
    </source>
</evidence>
<feature type="domain" description="RING-type" evidence="11">
    <location>
        <begin position="102"/>
        <end position="145"/>
    </location>
</feature>
<gene>
    <name evidence="13" type="ORF">SteCoe_7295</name>
</gene>
<dbReference type="Proteomes" id="UP000187209">
    <property type="component" value="Unassembled WGS sequence"/>
</dbReference>
<dbReference type="CDD" id="cd22583">
    <property type="entry name" value="Rcat_RBR_ARI7-like"/>
    <property type="match status" value="1"/>
</dbReference>
<evidence type="ECO:0000256" key="8">
    <source>
        <dbReference type="ARBA" id="ARBA00022786"/>
    </source>
</evidence>
<dbReference type="OrthoDB" id="10009520at2759"/>
<keyword evidence="8" id="KW-0833">Ubl conjugation pathway</keyword>
<sequence>MSDWIEENKEDYYSKKSVLIITDIFNKIQSEIEKLSDILEISYDESLILLIYYKWKTDRLQEDWFENESKVRILAGILKPDNKNTYKTFNNLKLLSEIQGLCQICYVKVVERDELACGHTFCCNCWGKYIENLICEESIILGKCPNIDCTSRIPEFMIWKYSNMMNYNKYLKLKCENFIAMNPLHRFCPYPGCDYIADLNNSSVHEISCNCGYVFCFDCGDEAHRPILCSTVKDWNIKNLVESKNIEKLAEINNNIKNQAIKNLEESKSILWILANTKSCPSCNKPIEKNQGCNHMICYKNSGGCSFEFCWLCSGEWSEHGSITGGYYKCNKYENLKPKSKNILFKNEDLIGLNKDLIVLNEDLIAKIKTFEFQDNYKKVPETESEKYLWYFERFYNNSKAQILARDKQIPQIEKTIQQLHDIKHYPIDELKFLKFAIELVVRCRRVLKWTYVFGYYLTPGLEKNLFEHLQEKLEENTDYLHEHLEMPLDEFLDLNITDKSKFYHYKDNLTKYTQVTKEFFENVLDGIENGLTSCIL</sequence>
<organism evidence="13 14">
    <name type="scientific">Stentor coeruleus</name>
    <dbReference type="NCBI Taxonomy" id="5963"/>
    <lineage>
        <taxon>Eukaryota</taxon>
        <taxon>Sar</taxon>
        <taxon>Alveolata</taxon>
        <taxon>Ciliophora</taxon>
        <taxon>Postciliodesmatophora</taxon>
        <taxon>Heterotrichea</taxon>
        <taxon>Heterotrichida</taxon>
        <taxon>Stentoridae</taxon>
        <taxon>Stentor</taxon>
    </lineage>
</organism>
<dbReference type="GO" id="GO:0016567">
    <property type="term" value="P:protein ubiquitination"/>
    <property type="evidence" value="ECO:0007669"/>
    <property type="project" value="InterPro"/>
</dbReference>
<name>A0A1R2CMZ3_9CILI</name>
<evidence type="ECO:0000256" key="9">
    <source>
        <dbReference type="ARBA" id="ARBA00022833"/>
    </source>
</evidence>
<dbReference type="AlphaFoldDB" id="A0A1R2CMZ3"/>
<keyword evidence="5" id="KW-0479">Metal-binding</keyword>
<keyword evidence="9" id="KW-0862">Zinc</keyword>
<protein>
    <recommendedName>
        <fullName evidence="3">RBR-type E3 ubiquitin transferase</fullName>
        <ecNumber evidence="3">2.3.2.31</ecNumber>
    </recommendedName>
</protein>
<dbReference type="GO" id="GO:0061630">
    <property type="term" value="F:ubiquitin protein ligase activity"/>
    <property type="evidence" value="ECO:0007669"/>
    <property type="project" value="UniProtKB-EC"/>
</dbReference>
<comment type="caution">
    <text evidence="13">The sequence shown here is derived from an EMBL/GenBank/DDBJ whole genome shotgun (WGS) entry which is preliminary data.</text>
</comment>
<keyword evidence="6" id="KW-0677">Repeat</keyword>
<dbReference type="Pfam" id="PF22605">
    <property type="entry name" value="IBR_2"/>
    <property type="match status" value="1"/>
</dbReference>
<dbReference type="InterPro" id="IPR031127">
    <property type="entry name" value="E3_UB_ligase_RBR"/>
</dbReference>